<feature type="non-terminal residue" evidence="2">
    <location>
        <position position="1"/>
    </location>
</feature>
<evidence type="ECO:0000256" key="1">
    <source>
        <dbReference type="ARBA" id="ARBA00022737"/>
    </source>
</evidence>
<evidence type="ECO:0000313" key="3">
    <source>
        <dbReference type="Proteomes" id="UP000663828"/>
    </source>
</evidence>
<dbReference type="Gene3D" id="3.80.10.10">
    <property type="entry name" value="Ribonuclease Inhibitor"/>
    <property type="match status" value="1"/>
</dbReference>
<dbReference type="EMBL" id="CAJNOR010021750">
    <property type="protein sequence ID" value="CAF1691539.1"/>
    <property type="molecule type" value="Genomic_DNA"/>
</dbReference>
<dbReference type="SUPFAM" id="SSF52047">
    <property type="entry name" value="RNI-like"/>
    <property type="match status" value="1"/>
</dbReference>
<comment type="caution">
    <text evidence="2">The sequence shown here is derived from an EMBL/GenBank/DDBJ whole genome shotgun (WGS) entry which is preliminary data.</text>
</comment>
<keyword evidence="1" id="KW-0677">Repeat</keyword>
<gene>
    <name evidence="2" type="ORF">XAT740_LOCUS64239</name>
</gene>
<sequence>TLTTLKFQNNCIQDEGAEYLADALRINTTLTKLVVDDNFIGNEGVKHFADALRINTTLTTLDLTNNYILVVKAHNTWLMLYESTQ</sequence>
<reference evidence="2" key="1">
    <citation type="submission" date="2021-02" db="EMBL/GenBank/DDBJ databases">
        <authorList>
            <person name="Nowell W R."/>
        </authorList>
    </citation>
    <scope>NUCLEOTIDE SEQUENCE</scope>
</reference>
<dbReference type="InterPro" id="IPR001611">
    <property type="entry name" value="Leu-rich_rpt"/>
</dbReference>
<dbReference type="InterPro" id="IPR052201">
    <property type="entry name" value="LRR-containing_regulator"/>
</dbReference>
<dbReference type="Proteomes" id="UP000663828">
    <property type="component" value="Unassembled WGS sequence"/>
</dbReference>
<keyword evidence="3" id="KW-1185">Reference proteome</keyword>
<dbReference type="PANTHER" id="PTHR24111:SF0">
    <property type="entry name" value="LEUCINE-RICH REPEAT-CONTAINING PROTEIN"/>
    <property type="match status" value="1"/>
</dbReference>
<name>A0A816HTR7_ADIRI</name>
<dbReference type="SMART" id="SM00368">
    <property type="entry name" value="LRR_RI"/>
    <property type="match status" value="2"/>
</dbReference>
<dbReference type="Pfam" id="PF13516">
    <property type="entry name" value="LRR_6"/>
    <property type="match status" value="3"/>
</dbReference>
<dbReference type="AlphaFoldDB" id="A0A816HTR7"/>
<evidence type="ECO:0000313" key="2">
    <source>
        <dbReference type="EMBL" id="CAF1691539.1"/>
    </source>
</evidence>
<organism evidence="2 3">
    <name type="scientific">Adineta ricciae</name>
    <name type="common">Rotifer</name>
    <dbReference type="NCBI Taxonomy" id="249248"/>
    <lineage>
        <taxon>Eukaryota</taxon>
        <taxon>Metazoa</taxon>
        <taxon>Spiralia</taxon>
        <taxon>Gnathifera</taxon>
        <taxon>Rotifera</taxon>
        <taxon>Eurotatoria</taxon>
        <taxon>Bdelloidea</taxon>
        <taxon>Adinetida</taxon>
        <taxon>Adinetidae</taxon>
        <taxon>Adineta</taxon>
    </lineage>
</organism>
<dbReference type="PANTHER" id="PTHR24111">
    <property type="entry name" value="LEUCINE-RICH REPEAT-CONTAINING PROTEIN 34"/>
    <property type="match status" value="1"/>
</dbReference>
<dbReference type="InterPro" id="IPR032675">
    <property type="entry name" value="LRR_dom_sf"/>
</dbReference>
<accession>A0A816HTR7</accession>
<protein>
    <submittedName>
        <fullName evidence="2">Uncharacterized protein</fullName>
    </submittedName>
</protein>
<proteinExistence type="predicted"/>